<accession>B1C235</accession>
<dbReference type="RefSeq" id="WP_004609820.1">
    <property type="nucleotide sequence ID" value="NZ_CP102275.1"/>
</dbReference>
<name>B1C235_9FIRM</name>
<organism evidence="1 2">
    <name type="scientific">Thomasclavelia spiroformis DSM 1552</name>
    <dbReference type="NCBI Taxonomy" id="428126"/>
    <lineage>
        <taxon>Bacteria</taxon>
        <taxon>Bacillati</taxon>
        <taxon>Bacillota</taxon>
        <taxon>Erysipelotrichia</taxon>
        <taxon>Erysipelotrichales</taxon>
        <taxon>Coprobacillaceae</taxon>
        <taxon>Thomasclavelia</taxon>
    </lineage>
</organism>
<reference evidence="1" key="2">
    <citation type="submission" date="2014-06" db="EMBL/GenBank/DDBJ databases">
        <title>Draft genome sequence of Clostridium spiroforme (DSM 1552).</title>
        <authorList>
            <person name="Sudarsanam P."/>
            <person name="Ley R."/>
            <person name="Guruge J."/>
            <person name="Turnbaugh P.J."/>
            <person name="Mahowald M."/>
            <person name="Liep D."/>
            <person name="Gordon J."/>
        </authorList>
    </citation>
    <scope>NUCLEOTIDE SEQUENCE</scope>
    <source>
        <strain evidence="1">DSM 1552</strain>
    </source>
</reference>
<evidence type="ECO:0000313" key="2">
    <source>
        <dbReference type="Proteomes" id="UP000004910"/>
    </source>
</evidence>
<evidence type="ECO:0008006" key="3">
    <source>
        <dbReference type="Google" id="ProtNLM"/>
    </source>
</evidence>
<protein>
    <recommendedName>
        <fullName evidence="3">HPr kinase/phosphorylase C-terminal domain-containing protein</fullName>
    </recommendedName>
</protein>
<dbReference type="eggNOG" id="ENOG5032TGW">
    <property type="taxonomic scope" value="Bacteria"/>
</dbReference>
<dbReference type="Proteomes" id="UP000004910">
    <property type="component" value="Unassembled WGS sequence"/>
</dbReference>
<keyword evidence="2" id="KW-1185">Reference proteome</keyword>
<proteinExistence type="predicted"/>
<dbReference type="GeneID" id="94017368"/>
<gene>
    <name evidence="1" type="ORF">CLOSPI_01292</name>
</gene>
<comment type="caution">
    <text evidence="1">The sequence shown here is derived from an EMBL/GenBank/DDBJ whole genome shotgun (WGS) entry which is preliminary data.</text>
</comment>
<evidence type="ECO:0000313" key="1">
    <source>
        <dbReference type="EMBL" id="EDS74977.1"/>
    </source>
</evidence>
<dbReference type="OrthoDB" id="384098at2"/>
<reference evidence="1" key="1">
    <citation type="submission" date="2008-02" db="EMBL/GenBank/DDBJ databases">
        <authorList>
            <person name="Fulton L."/>
            <person name="Clifton S."/>
            <person name="Fulton B."/>
            <person name="Xu J."/>
            <person name="Minx P."/>
            <person name="Pepin K.H."/>
            <person name="Johnson M."/>
            <person name="Thiruvilangam P."/>
            <person name="Bhonagiri V."/>
            <person name="Nash W.E."/>
            <person name="Mardis E.R."/>
            <person name="Wilson R.K."/>
        </authorList>
    </citation>
    <scope>NUCLEOTIDE SEQUENCE [LARGE SCALE GENOMIC DNA]</scope>
    <source>
        <strain evidence="1">DSM 1552</strain>
    </source>
</reference>
<dbReference type="HOGENOM" id="CLU_1088806_0_0_9"/>
<dbReference type="AlphaFoldDB" id="B1C235"/>
<dbReference type="STRING" id="428126.CLOSPI_01292"/>
<dbReference type="EMBL" id="ABIK02000008">
    <property type="protein sequence ID" value="EDS74977.1"/>
    <property type="molecule type" value="Genomic_DNA"/>
</dbReference>
<sequence length="263" mass="30713">MNKYKIINFDLYIKYPYQKNCWRKFNDFNLDNFDIKIFLYRGYDFFNGLQYVDLQDTNTHLIMNGNDFMVVNEDWSKANIIKMNQSESFDAFTMQLFYTHAVQKHIIQIHSSLVEYKGKGIMFLGPSGIGKTTQAELWNKYLDALIINGDCVFVEDKSNEFIGWGTPWCGSSPYCENRNVPVLGLVVLKQGNENRIRKLDGFEKVSEVSNNIIYPMWLENGMDLCLDTLDHLLRNVPVYELTNKADKESVELVKQVIFIDEKN</sequence>
<dbReference type="InterPro" id="IPR027417">
    <property type="entry name" value="P-loop_NTPase"/>
</dbReference>
<dbReference type="SUPFAM" id="SSF53795">
    <property type="entry name" value="PEP carboxykinase-like"/>
    <property type="match status" value="1"/>
</dbReference>
<dbReference type="Gene3D" id="3.40.50.300">
    <property type="entry name" value="P-loop containing nucleotide triphosphate hydrolases"/>
    <property type="match status" value="1"/>
</dbReference>